<evidence type="ECO:0000313" key="2">
    <source>
        <dbReference type="Proteomes" id="UP000431304"/>
    </source>
</evidence>
<reference evidence="1 2" key="1">
    <citation type="journal article" date="2019" name="Nat. Med.">
        <title>A library of human gut bacterial isolates paired with longitudinal multiomics data enables mechanistic microbiome research.</title>
        <authorList>
            <person name="Poyet M."/>
            <person name="Groussin M."/>
            <person name="Gibbons S.M."/>
            <person name="Avila-Pacheco J."/>
            <person name="Jiang X."/>
            <person name="Kearney S.M."/>
            <person name="Perrotta A.R."/>
            <person name="Berdy B."/>
            <person name="Zhao S."/>
            <person name="Lieberman T.D."/>
            <person name="Swanson P.K."/>
            <person name="Smith M."/>
            <person name="Roesemann S."/>
            <person name="Alexander J.E."/>
            <person name="Rich S.A."/>
            <person name="Livny J."/>
            <person name="Vlamakis H."/>
            <person name="Clish C."/>
            <person name="Bullock K."/>
            <person name="Deik A."/>
            <person name="Scott J."/>
            <person name="Pierce K.A."/>
            <person name="Xavier R.J."/>
            <person name="Alm E.J."/>
        </authorList>
    </citation>
    <scope>NUCLEOTIDE SEQUENCE [LARGE SCALE GENOMIC DNA]</scope>
    <source>
        <strain evidence="1 2">BIOML-A3</strain>
    </source>
</reference>
<organism evidence="1 2">
    <name type="scientific">Eubacterium ramulus</name>
    <dbReference type="NCBI Taxonomy" id="39490"/>
    <lineage>
        <taxon>Bacteria</taxon>
        <taxon>Bacillati</taxon>
        <taxon>Bacillota</taxon>
        <taxon>Clostridia</taxon>
        <taxon>Eubacteriales</taxon>
        <taxon>Eubacteriaceae</taxon>
        <taxon>Eubacterium</taxon>
    </lineage>
</organism>
<evidence type="ECO:0008006" key="3">
    <source>
        <dbReference type="Google" id="ProtNLM"/>
    </source>
</evidence>
<dbReference type="EMBL" id="WKRA01000014">
    <property type="protein sequence ID" value="MSD16335.1"/>
    <property type="molecule type" value="Genomic_DNA"/>
</dbReference>
<comment type="caution">
    <text evidence="1">The sequence shown here is derived from an EMBL/GenBank/DDBJ whole genome shotgun (WGS) entry which is preliminary data.</text>
</comment>
<dbReference type="RefSeq" id="WP_154314720.1">
    <property type="nucleotide sequence ID" value="NZ_WKRA01000014.1"/>
</dbReference>
<accession>A0A844E0S4</accession>
<gene>
    <name evidence="1" type="ORF">GKE72_09715</name>
</gene>
<proteinExistence type="predicted"/>
<sequence length="62" mass="6442">MSSTNVVCGMKTCRNYSDNGCMKKAIILSAKGKCLNVELETAAEAAAQAAQGAAERVLEYGA</sequence>
<protein>
    <recommendedName>
        <fullName evidence="3">DUF1540 domain-containing protein</fullName>
    </recommendedName>
</protein>
<evidence type="ECO:0000313" key="1">
    <source>
        <dbReference type="EMBL" id="MSD16335.1"/>
    </source>
</evidence>
<dbReference type="Proteomes" id="UP000431304">
    <property type="component" value="Unassembled WGS sequence"/>
</dbReference>
<name>A0A844E0S4_EUBRA</name>
<dbReference type="AlphaFoldDB" id="A0A844E0S4"/>